<evidence type="ECO:0000313" key="3">
    <source>
        <dbReference type="Proteomes" id="UP001632037"/>
    </source>
</evidence>
<name>A0ABD3F501_9STRA</name>
<proteinExistence type="predicted"/>
<feature type="compositionally biased region" description="Polar residues" evidence="1">
    <location>
        <begin position="400"/>
        <end position="416"/>
    </location>
</feature>
<protein>
    <recommendedName>
        <fullName evidence="4">PIH1 N-terminal domain-containing protein</fullName>
    </recommendedName>
</protein>
<feature type="region of interest" description="Disordered" evidence="1">
    <location>
        <begin position="317"/>
        <end position="378"/>
    </location>
</feature>
<evidence type="ECO:0008006" key="4">
    <source>
        <dbReference type="Google" id="ProtNLM"/>
    </source>
</evidence>
<sequence>MTDRDGNAVSTLILVGEDEYLLCASRGRVLFDNYSCSEACSQLLTISLDRHSDSISPTEDAGVPIILSIPSTPRFELSAAPFECLLTLRSPQTYTIKFIPPTASESDYAWDNFQDQVVVHTRLSKLVIRLDAWKLAVPTSLSPEQESTLLFPVSLPDVKAPPLRRFGALERNADEKDPTQRHRAPSPSFTETPSVLKTKCLNVLPPLSRPSSSERQAEASAEQPFKVAVAAVQSQREAQEVILKLRRRRTHQNNSKVSLGTSPTSVADTELFPETVGLDASTKADLEEFNSLVVAAKDQVTKETAKAKTELAYYQQLLPKPPSRDSASDLGSSTTALKPGKTRHLSAAMMRPSKLPSLVRPSSGAAPSSDAVNNQEISGLEQAQYRRLSARQRITRKTKLQSLSGSQTKANNQLQTLHDDELSDFDDPDPEVDDAPTIPDDLSGVATLEVDDYLPV</sequence>
<feature type="compositionally biased region" description="Basic and acidic residues" evidence="1">
    <location>
        <begin position="169"/>
        <end position="180"/>
    </location>
</feature>
<dbReference type="Proteomes" id="UP001632037">
    <property type="component" value="Unassembled WGS sequence"/>
</dbReference>
<gene>
    <name evidence="2" type="ORF">V7S43_013317</name>
</gene>
<dbReference type="EMBL" id="JBIMZQ010000035">
    <property type="protein sequence ID" value="KAL3661557.1"/>
    <property type="molecule type" value="Genomic_DNA"/>
</dbReference>
<comment type="caution">
    <text evidence="2">The sequence shown here is derived from an EMBL/GenBank/DDBJ whole genome shotgun (WGS) entry which is preliminary data.</text>
</comment>
<keyword evidence="3" id="KW-1185">Reference proteome</keyword>
<feature type="region of interest" description="Disordered" evidence="1">
    <location>
        <begin position="169"/>
        <end position="192"/>
    </location>
</feature>
<evidence type="ECO:0000313" key="2">
    <source>
        <dbReference type="EMBL" id="KAL3661557.1"/>
    </source>
</evidence>
<accession>A0ABD3F501</accession>
<dbReference type="AlphaFoldDB" id="A0ABD3F501"/>
<organism evidence="2 3">
    <name type="scientific">Phytophthora oleae</name>
    <dbReference type="NCBI Taxonomy" id="2107226"/>
    <lineage>
        <taxon>Eukaryota</taxon>
        <taxon>Sar</taxon>
        <taxon>Stramenopiles</taxon>
        <taxon>Oomycota</taxon>
        <taxon>Peronosporomycetes</taxon>
        <taxon>Peronosporales</taxon>
        <taxon>Peronosporaceae</taxon>
        <taxon>Phytophthora</taxon>
    </lineage>
</organism>
<feature type="region of interest" description="Disordered" evidence="1">
    <location>
        <begin position="396"/>
        <end position="444"/>
    </location>
</feature>
<evidence type="ECO:0000256" key="1">
    <source>
        <dbReference type="SAM" id="MobiDB-lite"/>
    </source>
</evidence>
<reference evidence="2 3" key="1">
    <citation type="submission" date="2024-09" db="EMBL/GenBank/DDBJ databases">
        <title>Genome sequencing and assembly of Phytophthora oleae, isolate VK10A, causative agent of rot of olive drupes.</title>
        <authorList>
            <person name="Conti Taguali S."/>
            <person name="Riolo M."/>
            <person name="La Spada F."/>
            <person name="Cacciola S.O."/>
            <person name="Dionisio G."/>
        </authorList>
    </citation>
    <scope>NUCLEOTIDE SEQUENCE [LARGE SCALE GENOMIC DNA]</scope>
    <source>
        <strain evidence="2 3">VK10A</strain>
    </source>
</reference>
<feature type="compositionally biased region" description="Acidic residues" evidence="1">
    <location>
        <begin position="421"/>
        <end position="434"/>
    </location>
</feature>